<feature type="region of interest" description="Disordered" evidence="1">
    <location>
        <begin position="113"/>
        <end position="146"/>
    </location>
</feature>
<name>A0A4Z2G2J6_9TELE</name>
<sequence>MTSKQRHLTRQPAVTPTGHQVAVAAYDGFLDSFWFQASFSVPPLHAGEQPVEANRKSTRGPITTSCAFSQLPHTANQRCCCATVGSTSDSLADGFCSMDRVLAGSPSSRASLISPMAAMPGGGREDHGGFREEGAGLSKGSIDPKN</sequence>
<organism evidence="2 3">
    <name type="scientific">Liparis tanakae</name>
    <name type="common">Tanaka's snailfish</name>
    <dbReference type="NCBI Taxonomy" id="230148"/>
    <lineage>
        <taxon>Eukaryota</taxon>
        <taxon>Metazoa</taxon>
        <taxon>Chordata</taxon>
        <taxon>Craniata</taxon>
        <taxon>Vertebrata</taxon>
        <taxon>Euteleostomi</taxon>
        <taxon>Actinopterygii</taxon>
        <taxon>Neopterygii</taxon>
        <taxon>Teleostei</taxon>
        <taxon>Neoteleostei</taxon>
        <taxon>Acanthomorphata</taxon>
        <taxon>Eupercaria</taxon>
        <taxon>Perciformes</taxon>
        <taxon>Cottioidei</taxon>
        <taxon>Cottales</taxon>
        <taxon>Liparidae</taxon>
        <taxon>Liparis</taxon>
    </lineage>
</organism>
<protein>
    <submittedName>
        <fullName evidence="2">Uncharacterized protein</fullName>
    </submittedName>
</protein>
<evidence type="ECO:0000313" key="2">
    <source>
        <dbReference type="EMBL" id="TNN47491.1"/>
    </source>
</evidence>
<gene>
    <name evidence="2" type="ORF">EYF80_042313</name>
</gene>
<dbReference type="Proteomes" id="UP000314294">
    <property type="component" value="Unassembled WGS sequence"/>
</dbReference>
<feature type="compositionally biased region" description="Basic and acidic residues" evidence="1">
    <location>
        <begin position="123"/>
        <end position="134"/>
    </location>
</feature>
<dbReference type="AlphaFoldDB" id="A0A4Z2G2J6"/>
<reference evidence="2 3" key="1">
    <citation type="submission" date="2019-03" db="EMBL/GenBank/DDBJ databases">
        <title>First draft genome of Liparis tanakae, snailfish: a comprehensive survey of snailfish specific genes.</title>
        <authorList>
            <person name="Kim W."/>
            <person name="Song I."/>
            <person name="Jeong J.-H."/>
            <person name="Kim D."/>
            <person name="Kim S."/>
            <person name="Ryu S."/>
            <person name="Song J.Y."/>
            <person name="Lee S.K."/>
        </authorList>
    </citation>
    <scope>NUCLEOTIDE SEQUENCE [LARGE SCALE GENOMIC DNA]</scope>
    <source>
        <tissue evidence="2">Muscle</tissue>
    </source>
</reference>
<proteinExistence type="predicted"/>
<dbReference type="EMBL" id="SRLO01000740">
    <property type="protein sequence ID" value="TNN47491.1"/>
    <property type="molecule type" value="Genomic_DNA"/>
</dbReference>
<accession>A0A4Z2G2J6</accession>
<evidence type="ECO:0000256" key="1">
    <source>
        <dbReference type="SAM" id="MobiDB-lite"/>
    </source>
</evidence>
<evidence type="ECO:0000313" key="3">
    <source>
        <dbReference type="Proteomes" id="UP000314294"/>
    </source>
</evidence>
<keyword evidence="3" id="KW-1185">Reference proteome</keyword>
<comment type="caution">
    <text evidence="2">The sequence shown here is derived from an EMBL/GenBank/DDBJ whole genome shotgun (WGS) entry which is preliminary data.</text>
</comment>